<organism evidence="2 3">
    <name type="scientific">Algoriphagus marincola HL-49</name>
    <dbReference type="NCBI Taxonomy" id="1305737"/>
    <lineage>
        <taxon>Bacteria</taxon>
        <taxon>Pseudomonadati</taxon>
        <taxon>Bacteroidota</taxon>
        <taxon>Cytophagia</taxon>
        <taxon>Cytophagales</taxon>
        <taxon>Cyclobacteriaceae</taxon>
        <taxon>Algoriphagus</taxon>
    </lineage>
</organism>
<gene>
    <name evidence="2" type="primary">sixA</name>
    <name evidence="2" type="ORF">HLUCCX10_00375</name>
</gene>
<dbReference type="InterPro" id="IPR029033">
    <property type="entry name" value="His_PPase_superfam"/>
</dbReference>
<dbReference type="OrthoDB" id="9810154at2"/>
<dbReference type="Gene3D" id="3.40.50.1240">
    <property type="entry name" value="Phosphoglycerate mutase-like"/>
    <property type="match status" value="1"/>
</dbReference>
<sequence>MKHLFLMRHGEASFSADSDFERTLTSRGREKIARIAKSFNENTPEIDFMYCSSATRTQETAKIFSETVLIKKQEFTRIIYDGDMRDLMDLVENCPDEFDRLLIVGHNPVISMLASSLCDGIYRNMQPGDLISIQFPLESWNSVTFGSGILLEIMS</sequence>
<evidence type="ECO:0000313" key="2">
    <source>
        <dbReference type="EMBL" id="KPQ20055.1"/>
    </source>
</evidence>
<evidence type="ECO:0000313" key="3">
    <source>
        <dbReference type="Proteomes" id="UP000050421"/>
    </source>
</evidence>
<reference evidence="2 3" key="1">
    <citation type="submission" date="2015-09" db="EMBL/GenBank/DDBJ databases">
        <title>Identification and resolution of microdiversity through metagenomic sequencing of parallel consortia.</title>
        <authorList>
            <person name="Nelson W.C."/>
            <person name="Romine M.F."/>
            <person name="Lindemann S.R."/>
        </authorList>
    </citation>
    <scope>NUCLEOTIDE SEQUENCE [LARGE SCALE GENOMIC DNA]</scope>
    <source>
        <strain evidence="2">HL-49</strain>
    </source>
</reference>
<dbReference type="InterPro" id="IPR013078">
    <property type="entry name" value="His_Pase_superF_clade-1"/>
</dbReference>
<dbReference type="EMBL" id="LJXT01000002">
    <property type="protein sequence ID" value="KPQ20055.1"/>
    <property type="molecule type" value="Genomic_DNA"/>
</dbReference>
<dbReference type="eggNOG" id="COG2062">
    <property type="taxonomic scope" value="Bacteria"/>
</dbReference>
<dbReference type="STRING" id="1305737.GCA_000526355_00526"/>
<protein>
    <submittedName>
        <fullName evidence="2">Phosphohistidine phosphatase SixA</fullName>
    </submittedName>
</protein>
<comment type="caution">
    <text evidence="2">The sequence shown here is derived from an EMBL/GenBank/DDBJ whole genome shotgun (WGS) entry which is preliminary data.</text>
</comment>
<proteinExistence type="predicted"/>
<dbReference type="SMART" id="SM00855">
    <property type="entry name" value="PGAM"/>
    <property type="match status" value="1"/>
</dbReference>
<evidence type="ECO:0000256" key="1">
    <source>
        <dbReference type="ARBA" id="ARBA00022801"/>
    </source>
</evidence>
<dbReference type="PATRIC" id="fig|1305737.6.peg.533"/>
<dbReference type="PANTHER" id="PTHR20935:SF1">
    <property type="entry name" value="SLL1549 PROTEIN"/>
    <property type="match status" value="1"/>
</dbReference>
<dbReference type="GO" id="GO:0016787">
    <property type="term" value="F:hydrolase activity"/>
    <property type="evidence" value="ECO:0007669"/>
    <property type="project" value="UniProtKB-KW"/>
</dbReference>
<dbReference type="PANTHER" id="PTHR20935">
    <property type="entry name" value="PHOSPHOGLYCERATE MUTASE-RELATED"/>
    <property type="match status" value="1"/>
</dbReference>
<accession>A0A0P7YFM0</accession>
<dbReference type="Proteomes" id="UP000050421">
    <property type="component" value="Unassembled WGS sequence"/>
</dbReference>
<dbReference type="AlphaFoldDB" id="A0A0P7YFM0"/>
<keyword evidence="1" id="KW-0378">Hydrolase</keyword>
<dbReference type="InterPro" id="IPR051021">
    <property type="entry name" value="Mito_Ser/Thr_phosphatase"/>
</dbReference>
<name>A0A0P7YFM0_9BACT</name>
<dbReference type="CDD" id="cd07067">
    <property type="entry name" value="HP_PGM_like"/>
    <property type="match status" value="1"/>
</dbReference>
<dbReference type="Pfam" id="PF00300">
    <property type="entry name" value="His_Phos_1"/>
    <property type="match status" value="1"/>
</dbReference>
<dbReference type="SUPFAM" id="SSF53254">
    <property type="entry name" value="Phosphoglycerate mutase-like"/>
    <property type="match status" value="1"/>
</dbReference>